<sequence>MARITEWGLISSRDFDTPKVFPLLLTNIHMASDMAHAESKSTESKVQDLEVKDAQIIFNSVWASLEDELGEENLCFPKEIFWLNGAPGAGKGTNTDFIMQYRDLTAPPLVVSSLLKSPEAQKMKDAGMLVGDRDVIEIMLRKLLDPVYKTGAVVDGFPRTKVQVECVKLLYQKLIDLRNKFKETLYSEQFKKPHFHIVVLFIDEKESVKRQLNRGMEAQAHNEEVIESGVGELEELRPTDLDPEAALNRYRTFKEKTYGALKDLREIFFYHFINAHGSLEVVRQRIDDELRYQGSLELDEATYDRISNIPVAMSISKHARQDLVDRLDAYVERQEALFNQVVELIKRDFIPIIERHAISGTAVVNTEDQVLHDPDALAMLIDIFSERGYHAIVDVHREEVPDSIDPKTFKIKTRIKLIYRVRVQFKGSEIRRGR</sequence>
<dbReference type="InterPro" id="IPR033690">
    <property type="entry name" value="Adenylat_kinase_CS"/>
</dbReference>
<dbReference type="PRINTS" id="PR00094">
    <property type="entry name" value="ADENYLTKNASE"/>
</dbReference>
<dbReference type="PANTHER" id="PTHR23359">
    <property type="entry name" value="NUCLEOTIDE KINASE"/>
    <property type="match status" value="1"/>
</dbReference>
<dbReference type="GO" id="GO:0016301">
    <property type="term" value="F:kinase activity"/>
    <property type="evidence" value="ECO:0007669"/>
    <property type="project" value="UniProtKB-KW"/>
</dbReference>
<protein>
    <recommendedName>
        <fullName evidence="6">Adenylate kinase</fullName>
        <ecNumber evidence="6">2.7.4.3</ecNumber>
    </recommendedName>
</protein>
<keyword evidence="8" id="KW-1185">Reference proteome</keyword>
<keyword evidence="1 5" id="KW-0808">Transferase</keyword>
<organism evidence="7 8">
    <name type="scientific">Thalassobacterium sedimentorum</name>
    <dbReference type="NCBI Taxonomy" id="3041258"/>
    <lineage>
        <taxon>Bacteria</taxon>
        <taxon>Pseudomonadati</taxon>
        <taxon>Verrucomicrobiota</taxon>
        <taxon>Opitutia</taxon>
        <taxon>Puniceicoccales</taxon>
        <taxon>Coraliomargaritaceae</taxon>
        <taxon>Thalassobacterium</taxon>
    </lineage>
</organism>
<name>A0ABU1AHH1_9BACT</name>
<dbReference type="RefSeq" id="WP_308983741.1">
    <property type="nucleotide sequence ID" value="NZ_JARXIC010000003.1"/>
</dbReference>
<comment type="similarity">
    <text evidence="5">Belongs to the adenylate kinase family.</text>
</comment>
<dbReference type="Proteomes" id="UP001243717">
    <property type="component" value="Unassembled WGS sequence"/>
</dbReference>
<keyword evidence="3 6" id="KW-0547">Nucleotide-binding</keyword>
<comment type="subcellular location">
    <subcellularLocation>
        <location evidence="6">Cytoplasm</location>
    </subcellularLocation>
</comment>
<dbReference type="SUPFAM" id="SSF52540">
    <property type="entry name" value="P-loop containing nucleoside triphosphate hydrolases"/>
    <property type="match status" value="1"/>
</dbReference>
<keyword evidence="6" id="KW-0067">ATP-binding</keyword>
<evidence type="ECO:0000313" key="7">
    <source>
        <dbReference type="EMBL" id="MDQ8193236.1"/>
    </source>
</evidence>
<comment type="subunit">
    <text evidence="6">Monomer.</text>
</comment>
<dbReference type="CDD" id="cd01428">
    <property type="entry name" value="ADK"/>
    <property type="match status" value="1"/>
</dbReference>
<evidence type="ECO:0000256" key="5">
    <source>
        <dbReference type="RuleBase" id="RU003330"/>
    </source>
</evidence>
<evidence type="ECO:0000256" key="3">
    <source>
        <dbReference type="ARBA" id="ARBA00022741"/>
    </source>
</evidence>
<dbReference type="EMBL" id="JARXIC010000003">
    <property type="protein sequence ID" value="MDQ8193236.1"/>
    <property type="molecule type" value="Genomic_DNA"/>
</dbReference>
<comment type="caution">
    <text evidence="7">The sequence shown here is derived from an EMBL/GenBank/DDBJ whole genome shotgun (WGS) entry which is preliminary data.</text>
</comment>
<dbReference type="InterPro" id="IPR000850">
    <property type="entry name" value="Adenylat/UMP-CMP_kin"/>
</dbReference>
<proteinExistence type="inferred from homology"/>
<evidence type="ECO:0000256" key="1">
    <source>
        <dbReference type="ARBA" id="ARBA00022679"/>
    </source>
</evidence>
<evidence type="ECO:0000256" key="4">
    <source>
        <dbReference type="ARBA" id="ARBA00022777"/>
    </source>
</evidence>
<dbReference type="InterPro" id="IPR027417">
    <property type="entry name" value="P-loop_NTPase"/>
</dbReference>
<comment type="catalytic activity">
    <reaction evidence="6">
        <text>AMP + ATP = 2 ADP</text>
        <dbReference type="Rhea" id="RHEA:12973"/>
        <dbReference type="ChEBI" id="CHEBI:30616"/>
        <dbReference type="ChEBI" id="CHEBI:456215"/>
        <dbReference type="ChEBI" id="CHEBI:456216"/>
        <dbReference type="EC" id="2.7.4.3"/>
    </reaction>
</comment>
<reference evidence="7 8" key="1">
    <citation type="submission" date="2023-04" db="EMBL/GenBank/DDBJ databases">
        <title>A novel bacteria isolated from coastal sediment.</title>
        <authorList>
            <person name="Liu X.-J."/>
            <person name="Du Z.-J."/>
        </authorList>
    </citation>
    <scope>NUCLEOTIDE SEQUENCE [LARGE SCALE GENOMIC DNA]</scope>
    <source>
        <strain evidence="7 8">SDUM461004</strain>
    </source>
</reference>
<dbReference type="Gene3D" id="3.40.50.300">
    <property type="entry name" value="P-loop containing nucleotide triphosphate hydrolases"/>
    <property type="match status" value="1"/>
</dbReference>
<dbReference type="PROSITE" id="PS00113">
    <property type="entry name" value="ADENYLATE_KINASE"/>
    <property type="match status" value="1"/>
</dbReference>
<keyword evidence="2" id="KW-0545">Nucleotide biosynthesis</keyword>
<dbReference type="EC" id="2.7.4.3" evidence="6"/>
<dbReference type="Pfam" id="PF00406">
    <property type="entry name" value="ADK"/>
    <property type="match status" value="1"/>
</dbReference>
<keyword evidence="4 5" id="KW-0418">Kinase</keyword>
<evidence type="ECO:0000256" key="2">
    <source>
        <dbReference type="ARBA" id="ARBA00022727"/>
    </source>
</evidence>
<evidence type="ECO:0000313" key="8">
    <source>
        <dbReference type="Proteomes" id="UP001243717"/>
    </source>
</evidence>
<accession>A0ABU1AHH1</accession>
<gene>
    <name evidence="7" type="ORF">QEH59_02285</name>
</gene>
<evidence type="ECO:0000256" key="6">
    <source>
        <dbReference type="RuleBase" id="RU003331"/>
    </source>
</evidence>